<dbReference type="GO" id="GO:0016020">
    <property type="term" value="C:membrane"/>
    <property type="evidence" value="ECO:0007669"/>
    <property type="project" value="UniProtKB-SubCell"/>
</dbReference>
<evidence type="ECO:0000256" key="6">
    <source>
        <dbReference type="SAM" id="Phobius"/>
    </source>
</evidence>
<feature type="transmembrane region" description="Helical" evidence="6">
    <location>
        <begin position="69"/>
        <end position="90"/>
    </location>
</feature>
<organism evidence="8 9">
    <name type="scientific">Gnathostoma spinigerum</name>
    <dbReference type="NCBI Taxonomy" id="75299"/>
    <lineage>
        <taxon>Eukaryota</taxon>
        <taxon>Metazoa</taxon>
        <taxon>Ecdysozoa</taxon>
        <taxon>Nematoda</taxon>
        <taxon>Chromadorea</taxon>
        <taxon>Rhabditida</taxon>
        <taxon>Spirurina</taxon>
        <taxon>Gnathostomatomorpha</taxon>
        <taxon>Gnathostomatoidea</taxon>
        <taxon>Gnathostomatidae</taxon>
        <taxon>Gnathostoma</taxon>
    </lineage>
</organism>
<evidence type="ECO:0000256" key="3">
    <source>
        <dbReference type="ARBA" id="ARBA00022692"/>
    </source>
</evidence>
<sequence>MVRKGRSLGALLCGRRSRSRDGFLSMGEASVHHALVVIFLEYFAWGILTVPVINVLADTFPSNKFLMNGLILGIKGLLSFFSAPLVGALSDTWGRKSFLLLTVFFTCMPIPCLKISPWWYFALFSISGIFSVTFSVVLAYVADITDKADRSTAYGLVSATFAASLVTSPALGAWISQYYGDEAAVLLRW</sequence>
<protein>
    <recommendedName>
        <fullName evidence="7">Major facilitator superfamily (MFS) profile domain-containing protein</fullName>
    </recommendedName>
</protein>
<name>A0ABD6ERG5_9BILA</name>
<dbReference type="PROSITE" id="PS50850">
    <property type="entry name" value="MFS"/>
    <property type="match status" value="1"/>
</dbReference>
<evidence type="ECO:0000313" key="9">
    <source>
        <dbReference type="Proteomes" id="UP001608902"/>
    </source>
</evidence>
<dbReference type="InterPro" id="IPR020846">
    <property type="entry name" value="MFS_dom"/>
</dbReference>
<accession>A0ABD6ERG5</accession>
<evidence type="ECO:0000256" key="2">
    <source>
        <dbReference type="ARBA" id="ARBA00022448"/>
    </source>
</evidence>
<dbReference type="PANTHER" id="PTHR23504:SF1">
    <property type="entry name" value="GH21943P-RELATED"/>
    <property type="match status" value="1"/>
</dbReference>
<evidence type="ECO:0000256" key="1">
    <source>
        <dbReference type="ARBA" id="ARBA00004141"/>
    </source>
</evidence>
<dbReference type="InterPro" id="IPR011701">
    <property type="entry name" value="MFS"/>
</dbReference>
<dbReference type="EMBL" id="JBGFUD010009315">
    <property type="protein sequence ID" value="MFH4982446.1"/>
    <property type="molecule type" value="Genomic_DNA"/>
</dbReference>
<dbReference type="PANTHER" id="PTHR23504">
    <property type="entry name" value="MAJOR FACILITATOR SUPERFAMILY DOMAIN-CONTAINING PROTEIN 10"/>
    <property type="match status" value="1"/>
</dbReference>
<dbReference type="Pfam" id="PF07690">
    <property type="entry name" value="MFS_1"/>
    <property type="match status" value="1"/>
</dbReference>
<evidence type="ECO:0000256" key="5">
    <source>
        <dbReference type="ARBA" id="ARBA00023136"/>
    </source>
</evidence>
<dbReference type="Gene3D" id="1.20.1250.20">
    <property type="entry name" value="MFS general substrate transporter like domains"/>
    <property type="match status" value="1"/>
</dbReference>
<dbReference type="PRINTS" id="PR01035">
    <property type="entry name" value="TCRTETA"/>
</dbReference>
<keyword evidence="9" id="KW-1185">Reference proteome</keyword>
<proteinExistence type="predicted"/>
<dbReference type="Proteomes" id="UP001608902">
    <property type="component" value="Unassembled WGS sequence"/>
</dbReference>
<evidence type="ECO:0000313" key="8">
    <source>
        <dbReference type="EMBL" id="MFH4982446.1"/>
    </source>
</evidence>
<dbReference type="InterPro" id="IPR036259">
    <property type="entry name" value="MFS_trans_sf"/>
</dbReference>
<keyword evidence="3 6" id="KW-0812">Transmembrane</keyword>
<keyword evidence="2" id="KW-0813">Transport</keyword>
<reference evidence="8 9" key="1">
    <citation type="submission" date="2024-08" db="EMBL/GenBank/DDBJ databases">
        <title>Gnathostoma spinigerum genome.</title>
        <authorList>
            <person name="Gonzalez-Bertolin B."/>
            <person name="Monzon S."/>
            <person name="Zaballos A."/>
            <person name="Jimenez P."/>
            <person name="Dekumyoy P."/>
            <person name="Varona S."/>
            <person name="Cuesta I."/>
            <person name="Sumanam S."/>
            <person name="Adisakwattana P."/>
            <person name="Gasser R.B."/>
            <person name="Hernandez-Gonzalez A."/>
            <person name="Young N.D."/>
            <person name="Perteguer M.J."/>
        </authorList>
    </citation>
    <scope>NUCLEOTIDE SEQUENCE [LARGE SCALE GENOMIC DNA]</scope>
    <source>
        <strain evidence="8">AL3</strain>
        <tissue evidence="8">Liver</tissue>
    </source>
</reference>
<keyword evidence="5 6" id="KW-0472">Membrane</keyword>
<feature type="domain" description="Major facilitator superfamily (MFS) profile" evidence="7">
    <location>
        <begin position="30"/>
        <end position="189"/>
    </location>
</feature>
<comment type="caution">
    <text evidence="8">The sequence shown here is derived from an EMBL/GenBank/DDBJ whole genome shotgun (WGS) entry which is preliminary data.</text>
</comment>
<comment type="subcellular location">
    <subcellularLocation>
        <location evidence="1">Membrane</location>
        <topology evidence="1">Multi-pass membrane protein</topology>
    </subcellularLocation>
</comment>
<evidence type="ECO:0000256" key="4">
    <source>
        <dbReference type="ARBA" id="ARBA00022989"/>
    </source>
</evidence>
<feature type="transmembrane region" description="Helical" evidence="6">
    <location>
        <begin position="35"/>
        <end position="57"/>
    </location>
</feature>
<gene>
    <name evidence="8" type="ORF">AB6A40_009155</name>
</gene>
<evidence type="ECO:0000259" key="7">
    <source>
        <dbReference type="PROSITE" id="PS50850"/>
    </source>
</evidence>
<feature type="transmembrane region" description="Helical" evidence="6">
    <location>
        <begin position="153"/>
        <end position="175"/>
    </location>
</feature>
<dbReference type="SUPFAM" id="SSF103473">
    <property type="entry name" value="MFS general substrate transporter"/>
    <property type="match status" value="1"/>
</dbReference>
<feature type="transmembrane region" description="Helical" evidence="6">
    <location>
        <begin position="118"/>
        <end position="141"/>
    </location>
</feature>
<dbReference type="AlphaFoldDB" id="A0ABD6ERG5"/>
<keyword evidence="4 6" id="KW-1133">Transmembrane helix</keyword>
<dbReference type="InterPro" id="IPR001958">
    <property type="entry name" value="Tet-R_TetA/multi-R_MdtG-like"/>
</dbReference>